<evidence type="ECO:0000256" key="3">
    <source>
        <dbReference type="ARBA" id="ARBA00022496"/>
    </source>
</evidence>
<evidence type="ECO:0000256" key="6">
    <source>
        <dbReference type="ARBA" id="ARBA00023136"/>
    </source>
</evidence>
<evidence type="ECO:0000313" key="8">
    <source>
        <dbReference type="EMBL" id="KAK9723371.1"/>
    </source>
</evidence>
<comment type="caution">
    <text evidence="8">The sequence shown here is derived from an EMBL/GenBank/DDBJ whole genome shotgun (WGS) entry which is preliminary data.</text>
</comment>
<evidence type="ECO:0000256" key="1">
    <source>
        <dbReference type="ARBA" id="ARBA00004141"/>
    </source>
</evidence>
<evidence type="ECO:0000256" key="4">
    <source>
        <dbReference type="ARBA" id="ARBA00022692"/>
    </source>
</evidence>
<evidence type="ECO:0000256" key="7">
    <source>
        <dbReference type="SAM" id="Phobius"/>
    </source>
</evidence>
<proteinExistence type="inferred from homology"/>
<comment type="similarity">
    <text evidence="2">Belongs to the oxidase-dependent Fe transporter (OFeT) (TC 9.A.10.1) family.</text>
</comment>
<keyword evidence="9" id="KW-1185">Reference proteome</keyword>
<dbReference type="PANTHER" id="PTHR31632">
    <property type="entry name" value="IRON TRANSPORTER FTH1"/>
    <property type="match status" value="1"/>
</dbReference>
<accession>A0ABR2W8K5</accession>
<dbReference type="Proteomes" id="UP001479436">
    <property type="component" value="Unassembled WGS sequence"/>
</dbReference>
<keyword evidence="3" id="KW-0813">Transport</keyword>
<keyword evidence="3" id="KW-0408">Iron</keyword>
<keyword evidence="3" id="KW-0406">Ion transport</keyword>
<dbReference type="PANTHER" id="PTHR31632:SF2">
    <property type="entry name" value="PLASMA MEMBRANE IRON PERMEASE"/>
    <property type="match status" value="1"/>
</dbReference>
<feature type="transmembrane region" description="Helical" evidence="7">
    <location>
        <begin position="283"/>
        <end position="306"/>
    </location>
</feature>
<evidence type="ECO:0000313" key="9">
    <source>
        <dbReference type="Proteomes" id="UP001479436"/>
    </source>
</evidence>
<feature type="transmembrane region" description="Helical" evidence="7">
    <location>
        <begin position="203"/>
        <end position="225"/>
    </location>
</feature>
<keyword evidence="4 7" id="KW-0812">Transmembrane</keyword>
<keyword evidence="6 7" id="KW-0472">Membrane</keyword>
<gene>
    <name evidence="8" type="primary">FTR1_1</name>
    <name evidence="8" type="ORF">K7432_001980</name>
</gene>
<feature type="transmembrane region" description="Helical" evidence="7">
    <location>
        <begin position="6"/>
        <end position="29"/>
    </location>
</feature>
<feature type="transmembrane region" description="Helical" evidence="7">
    <location>
        <begin position="86"/>
        <end position="107"/>
    </location>
</feature>
<evidence type="ECO:0000256" key="5">
    <source>
        <dbReference type="ARBA" id="ARBA00022989"/>
    </source>
</evidence>
<organism evidence="8 9">
    <name type="scientific">Basidiobolus ranarum</name>
    <dbReference type="NCBI Taxonomy" id="34480"/>
    <lineage>
        <taxon>Eukaryota</taxon>
        <taxon>Fungi</taxon>
        <taxon>Fungi incertae sedis</taxon>
        <taxon>Zoopagomycota</taxon>
        <taxon>Entomophthoromycotina</taxon>
        <taxon>Basidiobolomycetes</taxon>
        <taxon>Basidiobolales</taxon>
        <taxon>Basidiobolaceae</taxon>
        <taxon>Basidiobolus</taxon>
    </lineage>
</organism>
<protein>
    <submittedName>
        <fullName evidence="8">High-affinity iron permease</fullName>
    </submittedName>
</protein>
<reference evidence="8 9" key="1">
    <citation type="submission" date="2023-04" db="EMBL/GenBank/DDBJ databases">
        <title>Genome of Basidiobolus ranarum AG-B5.</title>
        <authorList>
            <person name="Stajich J.E."/>
            <person name="Carter-House D."/>
            <person name="Gryganskyi A."/>
        </authorList>
    </citation>
    <scope>NUCLEOTIDE SEQUENCE [LARGE SCALE GENOMIC DNA]</scope>
    <source>
        <strain evidence="8 9">AG-B5</strain>
    </source>
</reference>
<dbReference type="EMBL" id="JASJQH010006925">
    <property type="protein sequence ID" value="KAK9723371.1"/>
    <property type="molecule type" value="Genomic_DNA"/>
</dbReference>
<comment type="subcellular location">
    <subcellularLocation>
        <location evidence="1">Membrane</location>
        <topology evidence="1">Multi-pass membrane protein</topology>
    </subcellularLocation>
</comment>
<keyword evidence="5 7" id="KW-1133">Transmembrane helix</keyword>
<dbReference type="Pfam" id="PF03239">
    <property type="entry name" value="FTR1"/>
    <property type="match status" value="1"/>
</dbReference>
<name>A0ABR2W8K5_9FUNG</name>
<feature type="transmembrane region" description="Helical" evidence="7">
    <location>
        <begin position="139"/>
        <end position="165"/>
    </location>
</feature>
<feature type="transmembrane region" description="Helical" evidence="7">
    <location>
        <begin position="171"/>
        <end position="191"/>
    </location>
</feature>
<sequence>MAKDLFSIPIFFVLFRETIEAAIIVSVLLSFLAQVYQDDTVLYRRLKRQVWLGTLLGLLVSLGIGGAFIAVWYTVASNLWAKSEKLWEGCFSLIAVIMISVMGLAMLKTSKMQDKWKVKLANSLNDTEAKGLRAKSRKYALFLLPFITVLREGLEGLVFISGISISEPVSSIPIAAICGILAGCFVGWLLYRGGNIVKFQWFFVTSTCILFLVAAGLFARAIGFFEAHAWAIRTNAADAEADEAGGVTFDVRTNVWYLDCCNPENPNQGGWQIFNAILGWNNIASIGTILGYVLYWLAIAAYLVFLKTYHGRRIRRADPSKKTDIKYKSLVISNHDGESSRS</sequence>
<feature type="transmembrane region" description="Helical" evidence="7">
    <location>
        <begin position="50"/>
        <end position="74"/>
    </location>
</feature>
<dbReference type="InterPro" id="IPR004923">
    <property type="entry name" value="FTR1/Fip1/EfeU"/>
</dbReference>
<evidence type="ECO:0000256" key="2">
    <source>
        <dbReference type="ARBA" id="ARBA00008333"/>
    </source>
</evidence>
<keyword evidence="3" id="KW-0410">Iron transport</keyword>